<proteinExistence type="predicted"/>
<feature type="transmembrane region" description="Helical" evidence="1">
    <location>
        <begin position="369"/>
        <end position="390"/>
    </location>
</feature>
<name>A0A812WKT7_SYMPI</name>
<comment type="caution">
    <text evidence="2">The sequence shown here is derived from an EMBL/GenBank/DDBJ whole genome shotgun (WGS) entry which is preliminary data.</text>
</comment>
<keyword evidence="1" id="KW-0472">Membrane</keyword>
<dbReference type="OrthoDB" id="432719at2759"/>
<gene>
    <name evidence="2" type="primary">HMA1</name>
    <name evidence="2" type="ORF">SPIL2461_LOCUS19343</name>
</gene>
<organism evidence="2 3">
    <name type="scientific">Symbiodinium pilosum</name>
    <name type="common">Dinoflagellate</name>
    <dbReference type="NCBI Taxonomy" id="2952"/>
    <lineage>
        <taxon>Eukaryota</taxon>
        <taxon>Sar</taxon>
        <taxon>Alveolata</taxon>
        <taxon>Dinophyceae</taxon>
        <taxon>Suessiales</taxon>
        <taxon>Symbiodiniaceae</taxon>
        <taxon>Symbiodinium</taxon>
    </lineage>
</organism>
<reference evidence="2" key="1">
    <citation type="submission" date="2021-02" db="EMBL/GenBank/DDBJ databases">
        <authorList>
            <person name="Dougan E. K."/>
            <person name="Rhodes N."/>
            <person name="Thang M."/>
            <person name="Chan C."/>
        </authorList>
    </citation>
    <scope>NUCLEOTIDE SEQUENCE</scope>
</reference>
<feature type="transmembrane region" description="Helical" evidence="1">
    <location>
        <begin position="299"/>
        <end position="323"/>
    </location>
</feature>
<evidence type="ECO:0000313" key="3">
    <source>
        <dbReference type="Proteomes" id="UP000649617"/>
    </source>
</evidence>
<protein>
    <submittedName>
        <fullName evidence="2">HMA1 protein</fullName>
    </submittedName>
</protein>
<evidence type="ECO:0000256" key="1">
    <source>
        <dbReference type="SAM" id="Phobius"/>
    </source>
</evidence>
<feature type="transmembrane region" description="Helical" evidence="1">
    <location>
        <begin position="41"/>
        <end position="60"/>
    </location>
</feature>
<keyword evidence="1" id="KW-1133">Transmembrane helix</keyword>
<feature type="transmembrane region" description="Helical" evidence="1">
    <location>
        <begin position="445"/>
        <end position="463"/>
    </location>
</feature>
<keyword evidence="1" id="KW-0812">Transmembrane</keyword>
<feature type="transmembrane region" description="Helical" evidence="1">
    <location>
        <begin position="190"/>
        <end position="207"/>
    </location>
</feature>
<feature type="transmembrane region" description="Helical" evidence="1">
    <location>
        <begin position="343"/>
        <end position="362"/>
    </location>
</feature>
<feature type="transmembrane region" description="Helical" evidence="1">
    <location>
        <begin position="12"/>
        <end position="29"/>
    </location>
</feature>
<evidence type="ECO:0000313" key="2">
    <source>
        <dbReference type="EMBL" id="CAE7690812.1"/>
    </source>
</evidence>
<dbReference type="AlphaFoldDB" id="A0A812WKT7"/>
<feature type="transmembrane region" description="Helical" evidence="1">
    <location>
        <begin position="86"/>
        <end position="108"/>
    </location>
</feature>
<feature type="transmembrane region" description="Helical" evidence="1">
    <location>
        <begin position="160"/>
        <end position="178"/>
    </location>
</feature>
<dbReference type="Proteomes" id="UP000649617">
    <property type="component" value="Unassembled WGS sequence"/>
</dbReference>
<dbReference type="EMBL" id="CAJNIZ010044493">
    <property type="protein sequence ID" value="CAE7690812.1"/>
    <property type="molecule type" value="Genomic_DNA"/>
</dbReference>
<sequence>MESDAMDNVGVASTLVGAMVFLMCLTYLTNHSDKDIRRYSYEVISQTIAIFCAVMIFQYMNDVTVKVVQMFGLQRFHFLVQMCQMLVWYAALEFHLYYMSFQGAIVLAKHKLKEVPGMKPSSERVSVWTALSSLVNPEHVMLQQLHPLDHIEDLQSQMTCWKVLLSHVAGFASINAFGTLQQMETFSKSWQMSVWIVGLAALSLLLLQWHFDAQRRKVADNWKTFSSLYDDRMEELYHECYIMWHEEAEEPEDNVLALTLSFLTVQTVRFWISGHMPDVEGLDGWAVQTTRSISDIETLLMAGALFCASTVALDLYAGLHVGQDADEEEPRVYQVALASSNQAFAWCMYFGCKWLVATELFVDGPEEKMVLHLILAALVTFIAVVAIWVLDKLADLEATGEDLDHAIIQVIGGNSILVGFAWEQCFDRAIEVIAAQGTFFRVPPLAVKLALAAACICVIIPAWRRWILPMVLREGWKFGFVIDGSDAKWGKVFKSKRWHWLMHRIGIQVIGFKKPSMLSKQKRDKNHGMAFQKRRKERGMFKILQKEKVLSISDGWPDSSPEKENGLKFVNSGGAGLQQPLLQDSELCNLDRSVSILHRQILHFAEAEASKTQLGPEMAQLSERQPGLRELLKLGGSYSLTHLLR</sequence>
<keyword evidence="3" id="KW-1185">Reference proteome</keyword>
<accession>A0A812WKT7</accession>